<dbReference type="GO" id="GO:0016747">
    <property type="term" value="F:acyltransferase activity, transferring groups other than amino-acyl groups"/>
    <property type="evidence" value="ECO:0007669"/>
    <property type="project" value="InterPro"/>
</dbReference>
<accession>A0A927L8X2</accession>
<dbReference type="SUPFAM" id="SSF55729">
    <property type="entry name" value="Acyl-CoA N-acyltransferases (Nat)"/>
    <property type="match status" value="2"/>
</dbReference>
<evidence type="ECO:0000313" key="5">
    <source>
        <dbReference type="Proteomes" id="UP000661025"/>
    </source>
</evidence>
<dbReference type="EMBL" id="JACYXT010000019">
    <property type="protein sequence ID" value="MBD9728281.1"/>
    <property type="molecule type" value="Genomic_DNA"/>
</dbReference>
<feature type="domain" description="N-acetyltransferase" evidence="3">
    <location>
        <begin position="161"/>
        <end position="309"/>
    </location>
</feature>
<sequence>MTLIVRDLRAADPADAEAFADVRRRALPFLVGTAESVLHDVQLAPAEAHHRLLVAEADGEVIGTAQLSLAHDSPVPGQGDVNVYVHPERLRRGAGALLARAAEERLTAVGARRLLSWVLDTPENRAFAERRGYAPSRLAHFLRLDLAHGTLPPPDSPPEGVELRTAADFADDPRPLFDLDAQTTADEPGDVEAELGDYGQWLAQTYGHPLLDRDLSTVVVVDGTPAAFTAVRTDGRDRYFTAMTGTARAFRGRGLAKLAKNDSLRRARAAGYAEAFTGNDAGNGPMLAVNKWFGYEVCATEVRYVRELG</sequence>
<dbReference type="Gene3D" id="3.40.630.30">
    <property type="match status" value="1"/>
</dbReference>
<reference evidence="4" key="1">
    <citation type="submission" date="2020-09" db="EMBL/GenBank/DDBJ databases">
        <title>Streptomyces canutascabiei sp. nov., which causes potato common scab and is distributed across the world.</title>
        <authorList>
            <person name="Nguyen H.P."/>
            <person name="Weisberg A.J."/>
            <person name="Chang J.H."/>
            <person name="Clarke C.R."/>
        </authorList>
    </citation>
    <scope>NUCLEOTIDE SEQUENCE</scope>
    <source>
        <strain evidence="4">ID-01-6.2a</strain>
    </source>
</reference>
<dbReference type="Proteomes" id="UP000661025">
    <property type="component" value="Unassembled WGS sequence"/>
</dbReference>
<name>A0A927L8X2_9ACTN</name>
<dbReference type="InterPro" id="IPR016181">
    <property type="entry name" value="Acyl_CoA_acyltransferase"/>
</dbReference>
<gene>
    <name evidence="4" type="ORF">IHE70_34915</name>
</gene>
<dbReference type="PANTHER" id="PTHR43877:SF1">
    <property type="entry name" value="ACETYLTRANSFERASE"/>
    <property type="match status" value="1"/>
</dbReference>
<feature type="domain" description="N-acetyltransferase" evidence="3">
    <location>
        <begin position="6"/>
        <end position="152"/>
    </location>
</feature>
<protein>
    <submittedName>
        <fullName evidence="4">GNAT family N-acetyltransferase</fullName>
    </submittedName>
</protein>
<dbReference type="GeneID" id="79934902"/>
<evidence type="ECO:0000256" key="1">
    <source>
        <dbReference type="ARBA" id="ARBA00022679"/>
    </source>
</evidence>
<evidence type="ECO:0000256" key="2">
    <source>
        <dbReference type="ARBA" id="ARBA00023315"/>
    </source>
</evidence>
<dbReference type="PANTHER" id="PTHR43877">
    <property type="entry name" value="AMINOALKYLPHOSPHONATE N-ACETYLTRANSFERASE-RELATED-RELATED"/>
    <property type="match status" value="1"/>
</dbReference>
<comment type="caution">
    <text evidence="4">The sequence shown here is derived from an EMBL/GenBank/DDBJ whole genome shotgun (WGS) entry which is preliminary data.</text>
</comment>
<dbReference type="InterPro" id="IPR000182">
    <property type="entry name" value="GNAT_dom"/>
</dbReference>
<dbReference type="PROSITE" id="PS51186">
    <property type="entry name" value="GNAT"/>
    <property type="match status" value="2"/>
</dbReference>
<proteinExistence type="predicted"/>
<evidence type="ECO:0000313" key="4">
    <source>
        <dbReference type="EMBL" id="MBD9728281.1"/>
    </source>
</evidence>
<dbReference type="InterPro" id="IPR050832">
    <property type="entry name" value="Bact_Acetyltransf"/>
</dbReference>
<keyword evidence="1" id="KW-0808">Transferase</keyword>
<dbReference type="RefSeq" id="WP_192364643.1">
    <property type="nucleotide sequence ID" value="NZ_CP119182.1"/>
</dbReference>
<organism evidence="4 5">
    <name type="scientific">Streptomyces caniscabiei</name>
    <dbReference type="NCBI Taxonomy" id="2746961"/>
    <lineage>
        <taxon>Bacteria</taxon>
        <taxon>Bacillati</taxon>
        <taxon>Actinomycetota</taxon>
        <taxon>Actinomycetes</taxon>
        <taxon>Kitasatosporales</taxon>
        <taxon>Streptomycetaceae</taxon>
        <taxon>Streptomyces</taxon>
    </lineage>
</organism>
<evidence type="ECO:0000259" key="3">
    <source>
        <dbReference type="PROSITE" id="PS51186"/>
    </source>
</evidence>
<keyword evidence="2" id="KW-0012">Acyltransferase</keyword>
<dbReference type="AlphaFoldDB" id="A0A927L8X2"/>
<dbReference type="Pfam" id="PF00583">
    <property type="entry name" value="Acetyltransf_1"/>
    <property type="match status" value="2"/>
</dbReference>